<dbReference type="GeneID" id="102806956"/>
<accession>A0ABM0MG98</accession>
<keyword evidence="2" id="KW-1185">Reference proteome</keyword>
<feature type="compositionally biased region" description="Polar residues" evidence="1">
    <location>
        <begin position="7"/>
        <end position="20"/>
    </location>
</feature>
<dbReference type="Pfam" id="PF05380">
    <property type="entry name" value="Peptidase_A17"/>
    <property type="match status" value="1"/>
</dbReference>
<evidence type="ECO:0000313" key="3">
    <source>
        <dbReference type="RefSeq" id="XP_006819039.1"/>
    </source>
</evidence>
<proteinExistence type="predicted"/>
<reference evidence="3" key="1">
    <citation type="submission" date="2025-08" db="UniProtKB">
        <authorList>
            <consortium name="RefSeq"/>
        </authorList>
    </citation>
    <scope>IDENTIFICATION</scope>
    <source>
        <tissue evidence="3">Testes</tissue>
    </source>
</reference>
<gene>
    <name evidence="3" type="primary">LOC102806956</name>
</gene>
<dbReference type="PANTHER" id="PTHR47331:SF1">
    <property type="entry name" value="GAG-LIKE PROTEIN"/>
    <property type="match status" value="1"/>
</dbReference>
<sequence>MADKNNVGEQTTDEPSTSSVRDFLQESREDKRVRGLKLSRKAESGVITRITKRIEPLLCDPTKVLEAKIGLDDDIPPKQHKQWKKWLESLPQLESEFRINRCMKPLDYDRAQHAELHHFSDASESGYGAVSYIRIINHSNEINCALLMSKARVAPLKQITIPCMELTAATVAKRLDKMLRRELDIVVHNSYS</sequence>
<dbReference type="PANTHER" id="PTHR47331">
    <property type="entry name" value="PHD-TYPE DOMAIN-CONTAINING PROTEIN"/>
    <property type="match status" value="1"/>
</dbReference>
<dbReference type="Proteomes" id="UP000694865">
    <property type="component" value="Unplaced"/>
</dbReference>
<protein>
    <submittedName>
        <fullName evidence="3">Uncharacterized protein LOC102806956</fullName>
    </submittedName>
</protein>
<evidence type="ECO:0000313" key="2">
    <source>
        <dbReference type="Proteomes" id="UP000694865"/>
    </source>
</evidence>
<organism evidence="2 3">
    <name type="scientific">Saccoglossus kowalevskii</name>
    <name type="common">Acorn worm</name>
    <dbReference type="NCBI Taxonomy" id="10224"/>
    <lineage>
        <taxon>Eukaryota</taxon>
        <taxon>Metazoa</taxon>
        <taxon>Hemichordata</taxon>
        <taxon>Enteropneusta</taxon>
        <taxon>Harrimaniidae</taxon>
        <taxon>Saccoglossus</taxon>
    </lineage>
</organism>
<dbReference type="InterPro" id="IPR008042">
    <property type="entry name" value="Retrotrans_Pao"/>
</dbReference>
<feature type="region of interest" description="Disordered" evidence="1">
    <location>
        <begin position="1"/>
        <end position="26"/>
    </location>
</feature>
<evidence type="ECO:0000256" key="1">
    <source>
        <dbReference type="SAM" id="MobiDB-lite"/>
    </source>
</evidence>
<dbReference type="RefSeq" id="XP_006819039.1">
    <property type="nucleotide sequence ID" value="XM_006818976.1"/>
</dbReference>
<name>A0ABM0MG98_SACKO</name>